<accession>A0A7C4M0V2</accession>
<gene>
    <name evidence="1" type="ORF">ENT43_03040</name>
</gene>
<proteinExistence type="predicted"/>
<name>A0A7C4M0V2_UNCC3</name>
<dbReference type="AlphaFoldDB" id="A0A7C4M0V2"/>
<sequence>MTTLNKTKKIKSQITKKHSKNVAIFNSKEKTKTLTIPPKGKRTRQIVLTARYVIPDEIEAREIDETLARYFVRFLPEAYQDNKLESGGITLDSKKIKKIKKNKTNKKFFKNKR</sequence>
<evidence type="ECO:0000313" key="1">
    <source>
        <dbReference type="EMBL" id="HGT71207.1"/>
    </source>
</evidence>
<organism evidence="1">
    <name type="scientific">candidate division CPR3 bacterium</name>
    <dbReference type="NCBI Taxonomy" id="2268181"/>
    <lineage>
        <taxon>Bacteria</taxon>
        <taxon>Bacteria division CPR3</taxon>
    </lineage>
</organism>
<dbReference type="EMBL" id="DSYQ01000014">
    <property type="protein sequence ID" value="HGT71207.1"/>
    <property type="molecule type" value="Genomic_DNA"/>
</dbReference>
<reference evidence="1" key="1">
    <citation type="journal article" date="2020" name="mSystems">
        <title>Genome- and Community-Level Interaction Insights into Carbon Utilization and Element Cycling Functions of Hydrothermarchaeota in Hydrothermal Sediment.</title>
        <authorList>
            <person name="Zhou Z."/>
            <person name="Liu Y."/>
            <person name="Xu W."/>
            <person name="Pan J."/>
            <person name="Luo Z.H."/>
            <person name="Li M."/>
        </authorList>
    </citation>
    <scope>NUCLEOTIDE SEQUENCE [LARGE SCALE GENOMIC DNA]</scope>
    <source>
        <strain evidence="1">SpSt-579</strain>
    </source>
</reference>
<protein>
    <submittedName>
        <fullName evidence="1">Uncharacterized protein</fullName>
    </submittedName>
</protein>
<comment type="caution">
    <text evidence="1">The sequence shown here is derived from an EMBL/GenBank/DDBJ whole genome shotgun (WGS) entry which is preliminary data.</text>
</comment>